<gene>
    <name evidence="8" type="ORF">HCBG_07385</name>
</gene>
<dbReference type="EMBL" id="GG663374">
    <property type="protein sequence ID" value="EEH04160.1"/>
    <property type="molecule type" value="Genomic_DNA"/>
</dbReference>
<evidence type="ECO:0000256" key="3">
    <source>
        <dbReference type="ARBA" id="ARBA00022989"/>
    </source>
</evidence>
<dbReference type="GeneID" id="69040401"/>
<dbReference type="Proteomes" id="UP000001631">
    <property type="component" value="Unassembled WGS sequence"/>
</dbReference>
<accession>C0NW55</accession>
<evidence type="ECO:0000313" key="9">
    <source>
        <dbReference type="Proteomes" id="UP000001631"/>
    </source>
</evidence>
<dbReference type="InParanoid" id="C0NW55"/>
<dbReference type="RefSeq" id="XP_045284641.1">
    <property type="nucleotide sequence ID" value="XM_045434434.1"/>
</dbReference>
<protein>
    <submittedName>
        <fullName evidence="8">Integral membrane protein</fullName>
    </submittedName>
</protein>
<dbReference type="InterPro" id="IPR052337">
    <property type="entry name" value="SAT4-like"/>
</dbReference>
<keyword evidence="9" id="KW-1185">Reference proteome</keyword>
<feature type="transmembrane region" description="Helical" evidence="6">
    <location>
        <begin position="98"/>
        <end position="120"/>
    </location>
</feature>
<evidence type="ECO:0000256" key="2">
    <source>
        <dbReference type="ARBA" id="ARBA00022692"/>
    </source>
</evidence>
<sequence length="129" mass="14085">MASPSGVPPIPDISSRLMTPSIVFSFVTPLFVALRVASRVRFTKRLGRDDWTIVISCVFSVILSITMIVATVFQCTPTHRAWDRNVAGTCINLLTVSWYANAAFSILSDLAILIIAYAGYKISTNAQEG</sequence>
<keyword evidence="4 6" id="KW-0472">Membrane</keyword>
<evidence type="ECO:0000259" key="7">
    <source>
        <dbReference type="Pfam" id="PF20684"/>
    </source>
</evidence>
<dbReference type="VEuPathDB" id="FungiDB:I7I50_07814"/>
<evidence type="ECO:0000256" key="4">
    <source>
        <dbReference type="ARBA" id="ARBA00023136"/>
    </source>
</evidence>
<feature type="domain" description="Rhodopsin" evidence="7">
    <location>
        <begin position="59"/>
        <end position="116"/>
    </location>
</feature>
<dbReference type="STRING" id="447093.C0NW55"/>
<reference evidence="8" key="1">
    <citation type="submission" date="2009-02" db="EMBL/GenBank/DDBJ databases">
        <title>The Genome Sequence of Ajellomyces capsulatus strain G186AR.</title>
        <authorList>
            <consortium name="The Broad Institute Genome Sequencing Platform"/>
            <person name="Champion M."/>
            <person name="Cuomo C."/>
            <person name="Ma L.-J."/>
            <person name="Henn M.R."/>
            <person name="Sil A."/>
            <person name="Goldman B."/>
            <person name="Young S.K."/>
            <person name="Kodira C.D."/>
            <person name="Zeng Q."/>
            <person name="Koehrsen M."/>
            <person name="Alvarado L."/>
            <person name="Berlin A."/>
            <person name="Borenstein D."/>
            <person name="Chen Z."/>
            <person name="Engels R."/>
            <person name="Freedman E."/>
            <person name="Gellesch M."/>
            <person name="Goldberg J."/>
            <person name="Griggs A."/>
            <person name="Gujja S."/>
            <person name="Heiman D."/>
            <person name="Hepburn T."/>
            <person name="Howarth C."/>
            <person name="Jen D."/>
            <person name="Larson L."/>
            <person name="Lewis B."/>
            <person name="Mehta T."/>
            <person name="Park D."/>
            <person name="Pearson M."/>
            <person name="Roberts A."/>
            <person name="Saif S."/>
            <person name="Shea T."/>
            <person name="Shenoy N."/>
            <person name="Sisk P."/>
            <person name="Stolte C."/>
            <person name="Sykes S."/>
            <person name="Walk T."/>
            <person name="White J."/>
            <person name="Yandava C."/>
            <person name="Klein B."/>
            <person name="McEwen J.G."/>
            <person name="Puccia R."/>
            <person name="Goldman G.H."/>
            <person name="Felipe M.S."/>
            <person name="Nino-Vega G."/>
            <person name="San-Blas G."/>
            <person name="Taylor J."/>
            <person name="Mendoza L."/>
            <person name="Galagan J."/>
            <person name="Nusbaum C."/>
            <person name="Birren B."/>
        </authorList>
    </citation>
    <scope>NUCLEOTIDE SEQUENCE</scope>
    <source>
        <strain evidence="8">G186AR</strain>
    </source>
</reference>
<name>C0NW55_AJECG</name>
<evidence type="ECO:0000256" key="1">
    <source>
        <dbReference type="ARBA" id="ARBA00004141"/>
    </source>
</evidence>
<keyword evidence="3 6" id="KW-1133">Transmembrane helix</keyword>
<dbReference type="AlphaFoldDB" id="C0NW55"/>
<evidence type="ECO:0000256" key="5">
    <source>
        <dbReference type="ARBA" id="ARBA00038359"/>
    </source>
</evidence>
<dbReference type="HOGENOM" id="CLU_1948217_0_0_1"/>
<dbReference type="InterPro" id="IPR049326">
    <property type="entry name" value="Rhodopsin_dom_fungi"/>
</dbReference>
<keyword evidence="2 6" id="KW-0812">Transmembrane</keyword>
<dbReference type="PANTHER" id="PTHR33048">
    <property type="entry name" value="PTH11-LIKE INTEGRAL MEMBRANE PROTEIN (AFU_ORTHOLOGUE AFUA_5G11245)"/>
    <property type="match status" value="1"/>
</dbReference>
<comment type="subcellular location">
    <subcellularLocation>
        <location evidence="1">Membrane</location>
        <topology evidence="1">Multi-pass membrane protein</topology>
    </subcellularLocation>
</comment>
<dbReference type="GO" id="GO:0016020">
    <property type="term" value="C:membrane"/>
    <property type="evidence" value="ECO:0007669"/>
    <property type="project" value="UniProtKB-SubCell"/>
</dbReference>
<organism evidence="8 9">
    <name type="scientific">Ajellomyces capsulatus (strain G186AR / H82 / ATCC MYA-2454 / RMSCC 2432)</name>
    <name type="common">Darling's disease fungus</name>
    <name type="synonym">Histoplasma capsulatum</name>
    <dbReference type="NCBI Taxonomy" id="447093"/>
    <lineage>
        <taxon>Eukaryota</taxon>
        <taxon>Fungi</taxon>
        <taxon>Dikarya</taxon>
        <taxon>Ascomycota</taxon>
        <taxon>Pezizomycotina</taxon>
        <taxon>Eurotiomycetes</taxon>
        <taxon>Eurotiomycetidae</taxon>
        <taxon>Onygenales</taxon>
        <taxon>Ajellomycetaceae</taxon>
        <taxon>Histoplasma</taxon>
    </lineage>
</organism>
<dbReference type="Pfam" id="PF20684">
    <property type="entry name" value="Fung_rhodopsin"/>
    <property type="match status" value="1"/>
</dbReference>
<feature type="transmembrane region" description="Helical" evidence="6">
    <location>
        <begin position="50"/>
        <end position="73"/>
    </location>
</feature>
<proteinExistence type="inferred from homology"/>
<comment type="similarity">
    <text evidence="5">Belongs to the SAT4 family.</text>
</comment>
<evidence type="ECO:0000313" key="8">
    <source>
        <dbReference type="EMBL" id="EEH04160.1"/>
    </source>
</evidence>
<feature type="transmembrane region" description="Helical" evidence="6">
    <location>
        <begin position="20"/>
        <end position="38"/>
    </location>
</feature>
<dbReference type="PANTHER" id="PTHR33048:SF123">
    <property type="entry name" value="INTEGRAL MEMBRANE PROTEIN"/>
    <property type="match status" value="1"/>
</dbReference>
<evidence type="ECO:0000256" key="6">
    <source>
        <dbReference type="SAM" id="Phobius"/>
    </source>
</evidence>